<evidence type="ECO:0000313" key="2">
    <source>
        <dbReference type="EMBL" id="AEB13223.1"/>
    </source>
</evidence>
<dbReference type="EMBL" id="CP002631">
    <property type="protein sequence ID" value="AEB13241.1"/>
    <property type="molecule type" value="Genomic_DNA"/>
</dbReference>
<reference evidence="9 12" key="1">
    <citation type="journal article" date="2011" name="Stand. Genomic Sci.">
        <title>Complete genome sequence of Treponema succinifaciens type strain (6091).</title>
        <authorList>
            <person name="Han C."/>
            <person name="Gronow S."/>
            <person name="Teshima H."/>
            <person name="Lapidus A."/>
            <person name="Nolan M."/>
            <person name="Lucas S."/>
            <person name="Hammon N."/>
            <person name="Deshpande S."/>
            <person name="Cheng J.F."/>
            <person name="Zeytun A."/>
            <person name="Tapia R."/>
            <person name="Goodwin L."/>
            <person name="Pitluck S."/>
            <person name="Liolios K."/>
            <person name="Pagani I."/>
            <person name="Ivanova N."/>
            <person name="Mavromatis K."/>
            <person name="Mikhailova N."/>
            <person name="Huntemann M."/>
            <person name="Pati A."/>
            <person name="Chen A."/>
            <person name="Palaniappan K."/>
            <person name="Land M."/>
            <person name="Hauser L."/>
            <person name="Brambilla E.M."/>
            <person name="Rohde M."/>
            <person name="Goker M."/>
            <person name="Woyke T."/>
            <person name="Bristow J."/>
            <person name="Eisen J.A."/>
            <person name="Markowitz V."/>
            <person name="Hugenholtz P."/>
            <person name="Kyrpides N.C."/>
            <person name="Klenk H.P."/>
            <person name="Detter J.C."/>
        </authorList>
    </citation>
    <scope>NUCLEOTIDE SEQUENCE [LARGE SCALE GENOMIC DNA]</scope>
    <source>
        <strain evidence="12">ATCC 33096 / DSM 2489 / 6091</strain>
        <strain evidence="9">DSM 2489</strain>
    </source>
</reference>
<evidence type="ECO:0000313" key="7">
    <source>
        <dbReference type="EMBL" id="AEB13945.1"/>
    </source>
</evidence>
<dbReference type="KEGG" id="tsu:Tresu_0710"/>
<dbReference type="EMBL" id="CP002631">
    <property type="protein sequence ID" value="AEB14263.1"/>
    <property type="molecule type" value="Genomic_DNA"/>
</dbReference>
<keyword evidence="12" id="KW-1185">Reference proteome</keyword>
<feature type="region of interest" description="Disordered" evidence="1">
    <location>
        <begin position="48"/>
        <end position="69"/>
    </location>
</feature>
<dbReference type="KEGG" id="tsu:Tresu_1187"/>
<dbReference type="KEGG" id="tsu:Tresu_0690"/>
<dbReference type="EMBL" id="CP002631">
    <property type="protein sequence ID" value="AEB13323.1"/>
    <property type="molecule type" value="Genomic_DNA"/>
</dbReference>
<reference evidence="12" key="3">
    <citation type="submission" date="2011-04" db="EMBL/GenBank/DDBJ databases">
        <title>The complete genome of plasmid of Treponema succinifaciens DSM 2489.</title>
        <authorList>
            <person name="Lucas S."/>
            <person name="Copeland A."/>
            <person name="Lapidus A."/>
            <person name="Bruce D."/>
            <person name="Goodwin L."/>
            <person name="Pitluck S."/>
            <person name="Peters L."/>
            <person name="Kyrpides N."/>
            <person name="Mavromatis K."/>
            <person name="Ivanova N."/>
            <person name="Ovchinnikova G."/>
            <person name="Teshima H."/>
            <person name="Detter J.C."/>
            <person name="Tapia R."/>
            <person name="Han C."/>
            <person name="Land M."/>
            <person name="Hauser L."/>
            <person name="Markowitz V."/>
            <person name="Cheng J.-F."/>
            <person name="Hugenholtz P."/>
            <person name="Woyke T."/>
            <person name="Wu D."/>
            <person name="Gronow S."/>
            <person name="Wellnitz S."/>
            <person name="Brambilla E."/>
            <person name="Klenk H.-P."/>
            <person name="Eisen J.A."/>
        </authorList>
    </citation>
    <scope>NUCLEOTIDE SEQUENCE [LARGE SCALE GENOMIC DNA]</scope>
    <source>
        <strain evidence="12">ATCC 33096 / DSM 2489 / 6091</strain>
        <plasmid evidence="12">Plasmid pTRESU01</plasmid>
    </source>
</reference>
<gene>
    <name evidence="2" type="ordered locus">Tresu_0263</name>
    <name evidence="3" type="ordered locus">Tresu_0282</name>
    <name evidence="4" type="ordered locus">Tresu_0370</name>
    <name evidence="5" type="ordered locus">Tresu_0690</name>
    <name evidence="6" type="ordered locus">Tresu_0710</name>
    <name evidence="7" type="ordered locus">Tresu_1026</name>
    <name evidence="8" type="ordered locus">Tresu_1187</name>
    <name evidence="9" type="ordered locus">Tresu_1356</name>
    <name evidence="10" type="ordered locus">Tresu_2047</name>
    <name evidence="11" type="ordered locus">Tresu_2705</name>
</gene>
<dbReference type="GeneID" id="302999792"/>
<evidence type="ECO:0000313" key="6">
    <source>
        <dbReference type="EMBL" id="AEB13648.1"/>
    </source>
</evidence>
<evidence type="ECO:0000313" key="12">
    <source>
        <dbReference type="Proteomes" id="UP000006852"/>
    </source>
</evidence>
<geneLocation type="plasmid" evidence="11 12">
    <name>pTRESU01</name>
</geneLocation>
<dbReference type="KEGG" id="tsu:Tresu_0370"/>
<protein>
    <submittedName>
        <fullName evidence="9">Uncharacterized protein</fullName>
    </submittedName>
</protein>
<dbReference type="EMBL" id="CP002631">
    <property type="protein sequence ID" value="AEB13223.1"/>
    <property type="molecule type" value="Genomic_DNA"/>
</dbReference>
<evidence type="ECO:0000313" key="8">
    <source>
        <dbReference type="EMBL" id="AEB14098.1"/>
    </source>
</evidence>
<dbReference type="KEGG" id="tsu:Tresu_0282"/>
<evidence type="ECO:0000313" key="10">
    <source>
        <dbReference type="EMBL" id="AEB14919.1"/>
    </source>
</evidence>
<dbReference type="KEGG" id="tsu:Tresu_1026"/>
<dbReference type="RefSeq" id="WP_013700534.1">
    <property type="nucleotide sequence ID" value="NC_015385.1"/>
</dbReference>
<dbReference type="EMBL" id="CP002631">
    <property type="protein sequence ID" value="AEB13945.1"/>
    <property type="molecule type" value="Genomic_DNA"/>
</dbReference>
<keyword evidence="11" id="KW-0614">Plasmid</keyword>
<evidence type="ECO:0000313" key="5">
    <source>
        <dbReference type="EMBL" id="AEB13631.1"/>
    </source>
</evidence>
<dbReference type="KEGG" id="tsu:Tresu_2047"/>
<organism evidence="9 12">
    <name type="scientific">Treponema succinifaciens (strain ATCC 33096 / DSM 2489 / 6091)</name>
    <dbReference type="NCBI Taxonomy" id="869209"/>
    <lineage>
        <taxon>Bacteria</taxon>
        <taxon>Pseudomonadati</taxon>
        <taxon>Spirochaetota</taxon>
        <taxon>Spirochaetia</taxon>
        <taxon>Spirochaetales</taxon>
        <taxon>Treponemataceae</taxon>
        <taxon>Treponema</taxon>
    </lineage>
</organism>
<dbReference type="KEGG" id="tsu:Tresu_0263"/>
<dbReference type="KEGG" id="tsu:Tresu_1356"/>
<accession>F2NS27</accession>
<dbReference type="EMBL" id="CP002631">
    <property type="protein sequence ID" value="AEB14919.1"/>
    <property type="molecule type" value="Genomic_DNA"/>
</dbReference>
<reference evidence="12" key="2">
    <citation type="submission" date="2011-04" db="EMBL/GenBank/DDBJ databases">
        <title>The complete genome of chromosome of Treponema succinifaciens DSM 2489.</title>
        <authorList>
            <person name="Lucas S."/>
            <person name="Copeland A."/>
            <person name="Lapidus A."/>
            <person name="Bruce D."/>
            <person name="Goodwin L."/>
            <person name="Pitluck S."/>
            <person name="Peters L."/>
            <person name="Kyrpides N."/>
            <person name="Mavromatis K."/>
            <person name="Ivanova N."/>
            <person name="Ovchinnikova G."/>
            <person name="Teshima H."/>
            <person name="Detter J.C."/>
            <person name="Tapia R."/>
            <person name="Han C."/>
            <person name="Land M."/>
            <person name="Hauser L."/>
            <person name="Markowitz V."/>
            <person name="Cheng J.-F."/>
            <person name="Hugenholtz P."/>
            <person name="Woyke T."/>
            <person name="Wu D."/>
            <person name="Gronow S."/>
            <person name="Wellnitz S."/>
            <person name="Brambilla E."/>
            <person name="Klenk H.-P."/>
            <person name="Eisen J.A."/>
        </authorList>
    </citation>
    <scope>NUCLEOTIDE SEQUENCE [LARGE SCALE GENOMIC DNA]</scope>
    <source>
        <strain evidence="12">ATCC 33096 / DSM 2489 / 6091</strain>
    </source>
</reference>
<evidence type="ECO:0000313" key="9">
    <source>
        <dbReference type="EMBL" id="AEB14263.1"/>
    </source>
</evidence>
<proteinExistence type="predicted"/>
<dbReference type="EMBL" id="CP002631">
    <property type="protein sequence ID" value="AEB13648.1"/>
    <property type="molecule type" value="Genomic_DNA"/>
</dbReference>
<dbReference type="Proteomes" id="UP000006852">
    <property type="component" value="Chromosome"/>
</dbReference>
<evidence type="ECO:0000313" key="4">
    <source>
        <dbReference type="EMBL" id="AEB13323.1"/>
    </source>
</evidence>
<evidence type="ECO:0000313" key="3">
    <source>
        <dbReference type="EMBL" id="AEB13241.1"/>
    </source>
</evidence>
<evidence type="ECO:0000313" key="11">
    <source>
        <dbReference type="EMBL" id="AEB15561.1"/>
    </source>
</evidence>
<dbReference type="EMBL" id="CP002631">
    <property type="protein sequence ID" value="AEB13631.1"/>
    <property type="molecule type" value="Genomic_DNA"/>
</dbReference>
<dbReference type="EMBL" id="CP002632">
    <property type="protein sequence ID" value="AEB15561.1"/>
    <property type="molecule type" value="Genomic_DNA"/>
</dbReference>
<dbReference type="EMBL" id="CP002631">
    <property type="protein sequence ID" value="AEB14098.1"/>
    <property type="molecule type" value="Genomic_DNA"/>
</dbReference>
<dbReference type="KEGG" id="tsu:Tresu_2705"/>
<name>F2NS27_TRES6</name>
<sequence length="109" mass="12056">MNGLKIIKLYRSVNNEQNGKNTDSNFNSSSFGYCVKVYNVGDFMEKTTQHGGTRAGAGRKKGSTTNNTGYKNGRIVISCLESEEMAIKQKAKEQNKTVSRLIIDSVLKN</sequence>
<dbReference type="Proteomes" id="UP000006852">
    <property type="component" value="Plasmid pTRESU01"/>
</dbReference>
<dbReference type="AlphaFoldDB" id="F2NS27"/>
<dbReference type="HOGENOM" id="CLU_2182805_0_0_12"/>
<evidence type="ECO:0000256" key="1">
    <source>
        <dbReference type="SAM" id="MobiDB-lite"/>
    </source>
</evidence>